<dbReference type="GO" id="GO:0006355">
    <property type="term" value="P:regulation of DNA-templated transcription"/>
    <property type="evidence" value="ECO:0007669"/>
    <property type="project" value="InterPro"/>
</dbReference>
<keyword evidence="6" id="KW-1185">Reference proteome</keyword>
<dbReference type="InterPro" id="IPR041664">
    <property type="entry name" value="AAA_16"/>
</dbReference>
<keyword evidence="3" id="KW-0804">Transcription</keyword>
<dbReference type="Pfam" id="PF00196">
    <property type="entry name" value="GerE"/>
    <property type="match status" value="1"/>
</dbReference>
<dbReference type="GO" id="GO:0003677">
    <property type="term" value="F:DNA binding"/>
    <property type="evidence" value="ECO:0007669"/>
    <property type="project" value="UniProtKB-KW"/>
</dbReference>
<dbReference type="InterPro" id="IPR027417">
    <property type="entry name" value="P-loop_NTPase"/>
</dbReference>
<keyword evidence="2" id="KW-0238">DNA-binding</keyword>
<dbReference type="PANTHER" id="PTHR44688:SF16">
    <property type="entry name" value="DNA-BINDING TRANSCRIPTIONAL ACTIVATOR DEVR_DOSR"/>
    <property type="match status" value="1"/>
</dbReference>
<dbReference type="PANTHER" id="PTHR44688">
    <property type="entry name" value="DNA-BINDING TRANSCRIPTIONAL ACTIVATOR DEVR_DOSR"/>
    <property type="match status" value="1"/>
</dbReference>
<dbReference type="InterPro" id="IPR036388">
    <property type="entry name" value="WH-like_DNA-bd_sf"/>
</dbReference>
<accession>A0A1Y5WSJ7</accession>
<dbReference type="SUPFAM" id="SSF46894">
    <property type="entry name" value="C-terminal effector domain of the bipartite response regulators"/>
    <property type="match status" value="1"/>
</dbReference>
<keyword evidence="1" id="KW-0805">Transcription regulation</keyword>
<dbReference type="Gene3D" id="1.10.10.10">
    <property type="entry name" value="Winged helix-like DNA-binding domain superfamily/Winged helix DNA-binding domain"/>
    <property type="match status" value="1"/>
</dbReference>
<name>A0A1Y5WSJ7_KIBAR</name>
<organism evidence="5 6">
    <name type="scientific">Kibdelosporangium aridum</name>
    <dbReference type="NCBI Taxonomy" id="2030"/>
    <lineage>
        <taxon>Bacteria</taxon>
        <taxon>Bacillati</taxon>
        <taxon>Actinomycetota</taxon>
        <taxon>Actinomycetes</taxon>
        <taxon>Pseudonocardiales</taxon>
        <taxon>Pseudonocardiaceae</taxon>
        <taxon>Kibdelosporangium</taxon>
    </lineage>
</organism>
<dbReference type="Gene3D" id="1.25.40.10">
    <property type="entry name" value="Tetratricopeptide repeat domain"/>
    <property type="match status" value="1"/>
</dbReference>
<dbReference type="SUPFAM" id="SSF48452">
    <property type="entry name" value="TPR-like"/>
    <property type="match status" value="1"/>
</dbReference>
<gene>
    <name evidence="5" type="ORF">SAMN05661093_00163</name>
</gene>
<dbReference type="SUPFAM" id="SSF52540">
    <property type="entry name" value="P-loop containing nucleoside triphosphate hydrolases"/>
    <property type="match status" value="1"/>
</dbReference>
<dbReference type="Proteomes" id="UP000192674">
    <property type="component" value="Unassembled WGS sequence"/>
</dbReference>
<protein>
    <submittedName>
        <fullName evidence="5">Regulatory protein, luxR family</fullName>
    </submittedName>
</protein>
<evidence type="ECO:0000259" key="4">
    <source>
        <dbReference type="PROSITE" id="PS50043"/>
    </source>
</evidence>
<dbReference type="PRINTS" id="PR00038">
    <property type="entry name" value="HTHLUXR"/>
</dbReference>
<evidence type="ECO:0000313" key="5">
    <source>
        <dbReference type="EMBL" id="SMC48944.1"/>
    </source>
</evidence>
<dbReference type="InterPro" id="IPR016032">
    <property type="entry name" value="Sig_transdc_resp-reg_C-effctor"/>
</dbReference>
<feature type="domain" description="HTH luxR-type" evidence="4">
    <location>
        <begin position="916"/>
        <end position="981"/>
    </location>
</feature>
<dbReference type="SMART" id="SM00421">
    <property type="entry name" value="HTH_LUXR"/>
    <property type="match status" value="1"/>
</dbReference>
<dbReference type="PROSITE" id="PS50043">
    <property type="entry name" value="HTH_LUXR_2"/>
    <property type="match status" value="1"/>
</dbReference>
<dbReference type="EMBL" id="FWXV01000001">
    <property type="protein sequence ID" value="SMC48944.1"/>
    <property type="molecule type" value="Genomic_DNA"/>
</dbReference>
<reference evidence="5 6" key="1">
    <citation type="submission" date="2017-04" db="EMBL/GenBank/DDBJ databases">
        <authorList>
            <person name="Afonso C.L."/>
            <person name="Miller P.J."/>
            <person name="Scott M.A."/>
            <person name="Spackman E."/>
            <person name="Goraichik I."/>
            <person name="Dimitrov K.M."/>
            <person name="Suarez D.L."/>
            <person name="Swayne D.E."/>
        </authorList>
    </citation>
    <scope>NUCLEOTIDE SEQUENCE [LARGE SCALE GENOMIC DNA]</scope>
    <source>
        <strain evidence="5 6">DSM 43828</strain>
    </source>
</reference>
<proteinExistence type="predicted"/>
<evidence type="ECO:0000256" key="3">
    <source>
        <dbReference type="ARBA" id="ARBA00023163"/>
    </source>
</evidence>
<evidence type="ECO:0000256" key="2">
    <source>
        <dbReference type="ARBA" id="ARBA00023125"/>
    </source>
</evidence>
<dbReference type="PROSITE" id="PS00622">
    <property type="entry name" value="HTH_LUXR_1"/>
    <property type="match status" value="1"/>
</dbReference>
<evidence type="ECO:0000256" key="1">
    <source>
        <dbReference type="ARBA" id="ARBA00023015"/>
    </source>
</evidence>
<dbReference type="Pfam" id="PF13191">
    <property type="entry name" value="AAA_16"/>
    <property type="match status" value="1"/>
</dbReference>
<sequence>MITRIGDSRVVHSHADVVCFNSSGWLFRRSRKGLPLRMKQTMTYGQHNYRFSLGGRRVSLVERNNVIVELTKLLGETARGSGKIALITGGIATGKTALVRAFEERAVQSGVTVLRASGAASEQMLRFGLVEQFCRGASIPPELSALLAGLIAPAATPARAGRPGGWPVETQVAHSVCVRLLELTHERPLLITVDDHQFADSGSMQVLTYLQHRIGAAKVMLLLTHDAQAPSTVVTEALREPHCSQFALQPLSIKGVGELVAARTNAEPAFDVAAGYHELTGGNPLLAHALVDDQPALQQDEPPAVLDQPVIGEAFTRAVLTCMHRGGPRLVEIARAIAVLGEFATSALVARFLGVRLSVVTGTLEALAQAGLTVDTQFRSPAAAAAVLNELTPEEVSTLNLRAAELLYHDGAAPSDVVGYLLAAGEAEEPWAIDVLKAGVDQALVHADQMMAAGQVEEAVRYLEFTSRACDNEAMRATLTARIASMQWTINPAAAARHLGPLQATLAKGLLSDREMMHLVRSLAWLGRPDEAVRALELVGDSVTVPGAQDSTERKLTRDWLAAWHPKVFAAAKGSGGIFEPRPGEVFAKPRTHPAHPAAARKPTLVDRAEQVLQGARVGDVSLESVVSALHDLIAAGQSDRAMYWCDELLREAERDYATTWSAVLLDTRAGIRLQRGDLVDAERDASTALSIMSPHSWGVAIGSPLSHLVLATTMMGKFDEAAKHLNRRVPHTMAGTRYQLQYLAARGVLYLATNRPHAALDDFKVVGDLAVAWQLDHPNVLPWRGLLAQALNQLGQVGRARKLITEQLEMIGTDSPRMRGVSLSILASVSEQRQRLQLLSEAVDLLWTSGDRYQLAQAFAELSQVWQTVGELERARLVHRRALQLAKRCNAEWLSNKLTVSWKSADGEVDAAKTETAGMSTLSEAERRVATLAALGRTNREISRKLHITVSTVEQHLTRVYRKLNIKRRTDLPVSLPAGTPDAHMADKTYASPAATLASSLSRPRPAYSQA</sequence>
<dbReference type="InterPro" id="IPR000792">
    <property type="entry name" value="Tscrpt_reg_LuxR_C"/>
</dbReference>
<dbReference type="InterPro" id="IPR011990">
    <property type="entry name" value="TPR-like_helical_dom_sf"/>
</dbReference>
<dbReference type="AlphaFoldDB" id="A0A1Y5WSJ7"/>
<evidence type="ECO:0000313" key="6">
    <source>
        <dbReference type="Proteomes" id="UP000192674"/>
    </source>
</evidence>
<dbReference type="CDD" id="cd06170">
    <property type="entry name" value="LuxR_C_like"/>
    <property type="match status" value="1"/>
</dbReference>